<evidence type="ECO:0000256" key="4">
    <source>
        <dbReference type="ARBA" id="ARBA00022832"/>
    </source>
</evidence>
<sequence>MALGKERMDLLTTVHDGLVNWLGSGLLDASVWQIVVYALVMTHITIAAVTIFLHRAQAHRALDLGPIPSHFFRFWLWMTTGMVTKEWVAIHRKHHAKCETEEDPHSPQTRGLGKVMKEGAELYRAEAKNAETLAKYSHGVPNDWIERHLYSRFSWQGVALMLIINLAMFGALGATIWALQMVWIPFWAAGVVNGVGHFWGYRNFEAQDASTNISPWGIIIGGEELHNNHHTYPTSAKFSVKPFEFDIGWGYIRAFEMLGWAKVRKTAPKLRQGQIKPADKDTLEAIIANRYEVMAHYARDLRQACSAELARLKAQGEQHSARWAQFKLAKRWLHRDADRIPAELQAQINGARAASPVLDKLVTMREELRQLWTRTNVSAEQLVSDLQAWCQKAEESGIAELREFSMRLRMARA</sequence>
<evidence type="ECO:0000256" key="8">
    <source>
        <dbReference type="ARBA" id="ARBA00023098"/>
    </source>
</evidence>
<evidence type="ECO:0000256" key="10">
    <source>
        <dbReference type="SAM" id="Phobius"/>
    </source>
</evidence>
<evidence type="ECO:0000256" key="3">
    <source>
        <dbReference type="ARBA" id="ARBA00022692"/>
    </source>
</evidence>
<dbReference type="GO" id="GO:0006631">
    <property type="term" value="P:fatty acid metabolic process"/>
    <property type="evidence" value="ECO:0007669"/>
    <property type="project" value="UniProtKB-KW"/>
</dbReference>
<dbReference type="Pfam" id="PF00487">
    <property type="entry name" value="FA_desaturase"/>
    <property type="match status" value="1"/>
</dbReference>
<dbReference type="GO" id="GO:0016717">
    <property type="term" value="F:oxidoreductase activity, acting on paired donors, with oxidation of a pair of donors resulting in the reduction of molecular oxygen to two molecules of water"/>
    <property type="evidence" value="ECO:0007669"/>
    <property type="project" value="InterPro"/>
</dbReference>
<dbReference type="PANTHER" id="PTHR11351:SF33">
    <property type="entry name" value="DELTA-9 FATTY ACID DESATURASE, DESA"/>
    <property type="match status" value="1"/>
</dbReference>
<feature type="transmembrane region" description="Helical" evidence="10">
    <location>
        <begin position="157"/>
        <end position="178"/>
    </location>
</feature>
<dbReference type="InterPro" id="IPR015876">
    <property type="entry name" value="Acyl-CoA_DS"/>
</dbReference>
<dbReference type="GO" id="GO:0016020">
    <property type="term" value="C:membrane"/>
    <property type="evidence" value="ECO:0007669"/>
    <property type="project" value="UniProtKB-SubCell"/>
</dbReference>
<comment type="caution">
    <text evidence="13">The sequence shown here is derived from an EMBL/GenBank/DDBJ whole genome shotgun (WGS) entry which is preliminary data.</text>
</comment>
<evidence type="ECO:0000256" key="6">
    <source>
        <dbReference type="ARBA" id="ARBA00023002"/>
    </source>
</evidence>
<dbReference type="InterPro" id="IPR005804">
    <property type="entry name" value="FA_desaturase_dom"/>
</dbReference>
<evidence type="ECO:0000256" key="5">
    <source>
        <dbReference type="ARBA" id="ARBA00022989"/>
    </source>
</evidence>
<proteinExistence type="inferred from homology"/>
<keyword evidence="9 10" id="KW-0472">Membrane</keyword>
<evidence type="ECO:0000256" key="9">
    <source>
        <dbReference type="ARBA" id="ARBA00023136"/>
    </source>
</evidence>
<dbReference type="PANTHER" id="PTHR11351">
    <property type="entry name" value="ACYL-COA DESATURASE"/>
    <property type="match status" value="1"/>
</dbReference>
<dbReference type="Proteomes" id="UP000295357">
    <property type="component" value="Unassembled WGS sequence"/>
</dbReference>
<organism evidence="13 14">
    <name type="scientific">Roseateles asaccharophilus</name>
    <dbReference type="NCBI Taxonomy" id="582607"/>
    <lineage>
        <taxon>Bacteria</taxon>
        <taxon>Pseudomonadati</taxon>
        <taxon>Pseudomonadota</taxon>
        <taxon>Betaproteobacteria</taxon>
        <taxon>Burkholderiales</taxon>
        <taxon>Sphaerotilaceae</taxon>
        <taxon>Roseateles</taxon>
    </lineage>
</organism>
<keyword evidence="4" id="KW-0276">Fatty acid metabolism</keyword>
<gene>
    <name evidence="13" type="ORF">DFR39_102600</name>
</gene>
<feature type="domain" description="Fatty acid desaturase" evidence="11">
    <location>
        <begin position="31"/>
        <end position="234"/>
    </location>
</feature>
<evidence type="ECO:0000313" key="13">
    <source>
        <dbReference type="EMBL" id="TDP12207.1"/>
    </source>
</evidence>
<evidence type="ECO:0000259" key="12">
    <source>
        <dbReference type="Pfam" id="PF01610"/>
    </source>
</evidence>
<comment type="similarity">
    <text evidence="2">Belongs to the fatty acid desaturase type 2 family.</text>
</comment>
<dbReference type="CDD" id="cd03505">
    <property type="entry name" value="Delta9-FADS-like"/>
    <property type="match status" value="1"/>
</dbReference>
<dbReference type="Pfam" id="PF01610">
    <property type="entry name" value="DDE_Tnp_ISL3"/>
    <property type="match status" value="1"/>
</dbReference>
<accession>A0A4R6NAB1</accession>
<keyword evidence="14" id="KW-1185">Reference proteome</keyword>
<evidence type="ECO:0000256" key="1">
    <source>
        <dbReference type="ARBA" id="ARBA00004141"/>
    </source>
</evidence>
<feature type="transmembrane region" description="Helical" evidence="10">
    <location>
        <begin position="31"/>
        <end position="53"/>
    </location>
</feature>
<evidence type="ECO:0000256" key="2">
    <source>
        <dbReference type="ARBA" id="ARBA00008749"/>
    </source>
</evidence>
<name>A0A4R6NAB1_9BURK</name>
<evidence type="ECO:0000259" key="11">
    <source>
        <dbReference type="Pfam" id="PF00487"/>
    </source>
</evidence>
<dbReference type="AlphaFoldDB" id="A0A4R6NAB1"/>
<comment type="subcellular location">
    <subcellularLocation>
        <location evidence="1">Membrane</location>
        <topology evidence="1">Multi-pass membrane protein</topology>
    </subcellularLocation>
</comment>
<dbReference type="EMBL" id="SNXE01000002">
    <property type="protein sequence ID" value="TDP12207.1"/>
    <property type="molecule type" value="Genomic_DNA"/>
</dbReference>
<dbReference type="InterPro" id="IPR002560">
    <property type="entry name" value="Transposase_DDE"/>
</dbReference>
<evidence type="ECO:0000256" key="7">
    <source>
        <dbReference type="ARBA" id="ARBA00023004"/>
    </source>
</evidence>
<keyword evidence="8" id="KW-0443">Lipid metabolism</keyword>
<reference evidence="13 14" key="1">
    <citation type="submission" date="2019-03" db="EMBL/GenBank/DDBJ databases">
        <title>Genomic Encyclopedia of Type Strains, Phase IV (KMG-IV): sequencing the most valuable type-strain genomes for metagenomic binning, comparative biology and taxonomic classification.</title>
        <authorList>
            <person name="Goeker M."/>
        </authorList>
    </citation>
    <scope>NUCLEOTIDE SEQUENCE [LARGE SCALE GENOMIC DNA]</scope>
    <source>
        <strain evidence="13 14">DSM 25082</strain>
    </source>
</reference>
<keyword evidence="3 10" id="KW-0812">Transmembrane</keyword>
<protein>
    <submittedName>
        <fullName evidence="13">Stearoyl-CoA desaturase (Delta-9 desaturase)</fullName>
    </submittedName>
</protein>
<keyword evidence="6" id="KW-0560">Oxidoreductase</keyword>
<feature type="domain" description="Transposase IS204/IS1001/IS1096/IS1165 DDE" evidence="12">
    <location>
        <begin position="286"/>
        <end position="409"/>
    </location>
</feature>
<keyword evidence="7" id="KW-0408">Iron</keyword>
<feature type="transmembrane region" description="Helical" evidence="10">
    <location>
        <begin position="184"/>
        <end position="201"/>
    </location>
</feature>
<evidence type="ECO:0000313" key="14">
    <source>
        <dbReference type="Proteomes" id="UP000295357"/>
    </source>
</evidence>
<keyword evidence="5 10" id="KW-1133">Transmembrane helix</keyword>